<dbReference type="PANTHER" id="PTHR43401:SF2">
    <property type="entry name" value="L-THREONINE 3-DEHYDROGENASE"/>
    <property type="match status" value="1"/>
</dbReference>
<dbReference type="Pfam" id="PF08240">
    <property type="entry name" value="ADH_N"/>
    <property type="match status" value="1"/>
</dbReference>
<evidence type="ECO:0000259" key="7">
    <source>
        <dbReference type="Pfam" id="PF00107"/>
    </source>
</evidence>
<comment type="caution">
    <text evidence="9">The sequence shown here is derived from an EMBL/GenBank/DDBJ whole genome shotgun (WGS) entry which is preliminary data.</text>
</comment>
<dbReference type="InterPro" id="IPR036291">
    <property type="entry name" value="NAD(P)-bd_dom_sf"/>
</dbReference>
<sequence>MRAFVITAPGRGEVREVPEPQAGPGQVVVAVERAGVCGTDAEFFSGRMSYLASGHAAYPLRIGHEWCGRVAAVGAGVDDAWLGRRVSGDTMLGCGACRLCRTGRQHLCVDRFEIGIRGGWPGALAERLPVPVTALVPLPEQVGPVAGAMIEPAANALRAVRGADLRPGARLLVVGPGTIGLLAAQIARSTGVEVHVAGPDAGSLRFAASLGFGHRWTTREAVPTEGFDAVLDASNGRTVPGWAVDLVDPGGRVVLIGLSGEPSTLDSRAVVLKDVTVVGVLSGSGGLHGAADLFASGAVDPSPLVATTVGLDGVAAVLAGQRPPASGPSGAGPKIHVDPAL</sequence>
<evidence type="ECO:0000256" key="1">
    <source>
        <dbReference type="ARBA" id="ARBA00001947"/>
    </source>
</evidence>
<accession>A0ABS5TCN3</accession>
<dbReference type="Pfam" id="PF00107">
    <property type="entry name" value="ADH_zinc_N"/>
    <property type="match status" value="1"/>
</dbReference>
<dbReference type="Gene3D" id="3.90.180.10">
    <property type="entry name" value="Medium-chain alcohol dehydrogenases, catalytic domain"/>
    <property type="match status" value="1"/>
</dbReference>
<evidence type="ECO:0000313" key="9">
    <source>
        <dbReference type="EMBL" id="MBT0768801.1"/>
    </source>
</evidence>
<dbReference type="PROSITE" id="PS00059">
    <property type="entry name" value="ADH_ZINC"/>
    <property type="match status" value="1"/>
</dbReference>
<comment type="cofactor">
    <cofactor evidence="1 5">
        <name>Zn(2+)</name>
        <dbReference type="ChEBI" id="CHEBI:29105"/>
    </cofactor>
</comment>
<name>A0ABS5TCN3_9ACTN</name>
<evidence type="ECO:0000256" key="6">
    <source>
        <dbReference type="SAM" id="MobiDB-lite"/>
    </source>
</evidence>
<keyword evidence="10" id="KW-1185">Reference proteome</keyword>
<evidence type="ECO:0000256" key="4">
    <source>
        <dbReference type="ARBA" id="ARBA00023002"/>
    </source>
</evidence>
<comment type="similarity">
    <text evidence="5">Belongs to the zinc-containing alcohol dehydrogenase family.</text>
</comment>
<protein>
    <submittedName>
        <fullName evidence="9">Alcohol dehydrogenase catalytic domain-containing protein</fullName>
    </submittedName>
</protein>
<dbReference type="Proteomes" id="UP001197247">
    <property type="component" value="Unassembled WGS sequence"/>
</dbReference>
<evidence type="ECO:0000256" key="2">
    <source>
        <dbReference type="ARBA" id="ARBA00022723"/>
    </source>
</evidence>
<dbReference type="InterPro" id="IPR011032">
    <property type="entry name" value="GroES-like_sf"/>
</dbReference>
<dbReference type="InterPro" id="IPR002328">
    <property type="entry name" value="ADH_Zn_CS"/>
</dbReference>
<evidence type="ECO:0000256" key="3">
    <source>
        <dbReference type="ARBA" id="ARBA00022833"/>
    </source>
</evidence>
<dbReference type="InterPro" id="IPR013149">
    <property type="entry name" value="ADH-like_C"/>
</dbReference>
<evidence type="ECO:0000313" key="10">
    <source>
        <dbReference type="Proteomes" id="UP001197247"/>
    </source>
</evidence>
<proteinExistence type="inferred from homology"/>
<dbReference type="InterPro" id="IPR050129">
    <property type="entry name" value="Zn_alcohol_dh"/>
</dbReference>
<keyword evidence="2 5" id="KW-0479">Metal-binding</keyword>
<dbReference type="PANTHER" id="PTHR43401">
    <property type="entry name" value="L-THREONINE 3-DEHYDROGENASE"/>
    <property type="match status" value="1"/>
</dbReference>
<dbReference type="SUPFAM" id="SSF50129">
    <property type="entry name" value="GroES-like"/>
    <property type="match status" value="1"/>
</dbReference>
<feature type="region of interest" description="Disordered" evidence="6">
    <location>
        <begin position="322"/>
        <end position="341"/>
    </location>
</feature>
<feature type="compositionally biased region" description="Low complexity" evidence="6">
    <location>
        <begin position="323"/>
        <end position="333"/>
    </location>
</feature>
<evidence type="ECO:0000256" key="5">
    <source>
        <dbReference type="RuleBase" id="RU361277"/>
    </source>
</evidence>
<organism evidence="9 10">
    <name type="scientific">Kineosporia corallincola</name>
    <dbReference type="NCBI Taxonomy" id="2835133"/>
    <lineage>
        <taxon>Bacteria</taxon>
        <taxon>Bacillati</taxon>
        <taxon>Actinomycetota</taxon>
        <taxon>Actinomycetes</taxon>
        <taxon>Kineosporiales</taxon>
        <taxon>Kineosporiaceae</taxon>
        <taxon>Kineosporia</taxon>
    </lineage>
</organism>
<feature type="domain" description="Alcohol dehydrogenase-like C-terminal" evidence="7">
    <location>
        <begin position="179"/>
        <end position="293"/>
    </location>
</feature>
<dbReference type="Gene3D" id="3.40.50.720">
    <property type="entry name" value="NAD(P)-binding Rossmann-like Domain"/>
    <property type="match status" value="1"/>
</dbReference>
<feature type="domain" description="Alcohol dehydrogenase-like N-terminal" evidence="8">
    <location>
        <begin position="23"/>
        <end position="140"/>
    </location>
</feature>
<gene>
    <name evidence="9" type="ORF">KIH74_07680</name>
</gene>
<dbReference type="RefSeq" id="WP_214155107.1">
    <property type="nucleotide sequence ID" value="NZ_JAHBAY010000003.1"/>
</dbReference>
<dbReference type="EMBL" id="JAHBAY010000003">
    <property type="protein sequence ID" value="MBT0768801.1"/>
    <property type="molecule type" value="Genomic_DNA"/>
</dbReference>
<dbReference type="InterPro" id="IPR013154">
    <property type="entry name" value="ADH-like_N"/>
</dbReference>
<keyword evidence="3 5" id="KW-0862">Zinc</keyword>
<dbReference type="SUPFAM" id="SSF51735">
    <property type="entry name" value="NAD(P)-binding Rossmann-fold domains"/>
    <property type="match status" value="1"/>
</dbReference>
<reference evidence="9 10" key="1">
    <citation type="submission" date="2021-05" db="EMBL/GenBank/DDBJ databases">
        <title>Kineosporia and Streptomyces sp. nov. two new marine actinobacteria isolated from Coral.</title>
        <authorList>
            <person name="Buangrab K."/>
            <person name="Sutthacheep M."/>
            <person name="Yeemin T."/>
            <person name="Harunari E."/>
            <person name="Igarashi Y."/>
            <person name="Kanchanasin P."/>
            <person name="Tanasupawat S."/>
            <person name="Phongsopitanun W."/>
        </authorList>
    </citation>
    <scope>NUCLEOTIDE SEQUENCE [LARGE SCALE GENOMIC DNA]</scope>
    <source>
        <strain evidence="9 10">J2-2</strain>
    </source>
</reference>
<evidence type="ECO:0000259" key="8">
    <source>
        <dbReference type="Pfam" id="PF08240"/>
    </source>
</evidence>
<keyword evidence="4" id="KW-0560">Oxidoreductase</keyword>